<feature type="region of interest" description="Disordered" evidence="1">
    <location>
        <begin position="1"/>
        <end position="97"/>
    </location>
</feature>
<feature type="compositionally biased region" description="Basic and acidic residues" evidence="1">
    <location>
        <begin position="78"/>
        <end position="89"/>
    </location>
</feature>
<feature type="compositionally biased region" description="Basic and acidic residues" evidence="1">
    <location>
        <begin position="41"/>
        <end position="54"/>
    </location>
</feature>
<dbReference type="AlphaFoldDB" id="A0A0A8ZHV3"/>
<reference evidence="2" key="2">
    <citation type="journal article" date="2015" name="Data Brief">
        <title>Shoot transcriptome of the giant reed, Arundo donax.</title>
        <authorList>
            <person name="Barrero R.A."/>
            <person name="Guerrero F.D."/>
            <person name="Moolhuijzen P."/>
            <person name="Goolsby J.A."/>
            <person name="Tidwell J."/>
            <person name="Bellgard S.E."/>
            <person name="Bellgard M.I."/>
        </authorList>
    </citation>
    <scope>NUCLEOTIDE SEQUENCE</scope>
    <source>
        <tissue evidence="2">Shoot tissue taken approximately 20 cm above the soil surface</tissue>
    </source>
</reference>
<accession>A0A0A8ZHV3</accession>
<sequence>MRDLPQHWSKSIPTTKKKTSQNTTNPSETPRFLWRHCPQGRTKENTSTEHDNSRRKGTAQHCGKTERGQPPRNTSEGGEPRSRRTDLHLGRPWWPCP</sequence>
<proteinExistence type="predicted"/>
<name>A0A0A8ZHV3_ARUDO</name>
<evidence type="ECO:0000313" key="2">
    <source>
        <dbReference type="EMBL" id="JAD38964.1"/>
    </source>
</evidence>
<reference evidence="2" key="1">
    <citation type="submission" date="2014-09" db="EMBL/GenBank/DDBJ databases">
        <authorList>
            <person name="Magalhaes I.L.F."/>
            <person name="Oliveira U."/>
            <person name="Santos F.R."/>
            <person name="Vidigal T.H.D.A."/>
            <person name="Brescovit A.D."/>
            <person name="Santos A.J."/>
        </authorList>
    </citation>
    <scope>NUCLEOTIDE SEQUENCE</scope>
    <source>
        <tissue evidence="2">Shoot tissue taken approximately 20 cm above the soil surface</tissue>
    </source>
</reference>
<dbReference type="EMBL" id="GBRH01258931">
    <property type="protein sequence ID" value="JAD38964.1"/>
    <property type="molecule type" value="Transcribed_RNA"/>
</dbReference>
<organism evidence="2">
    <name type="scientific">Arundo donax</name>
    <name type="common">Giant reed</name>
    <name type="synonym">Donax arundinaceus</name>
    <dbReference type="NCBI Taxonomy" id="35708"/>
    <lineage>
        <taxon>Eukaryota</taxon>
        <taxon>Viridiplantae</taxon>
        <taxon>Streptophyta</taxon>
        <taxon>Embryophyta</taxon>
        <taxon>Tracheophyta</taxon>
        <taxon>Spermatophyta</taxon>
        <taxon>Magnoliopsida</taxon>
        <taxon>Liliopsida</taxon>
        <taxon>Poales</taxon>
        <taxon>Poaceae</taxon>
        <taxon>PACMAD clade</taxon>
        <taxon>Arundinoideae</taxon>
        <taxon>Arundineae</taxon>
        <taxon>Arundo</taxon>
    </lineage>
</organism>
<protein>
    <submittedName>
        <fullName evidence="2">Uncharacterized protein</fullName>
    </submittedName>
</protein>
<evidence type="ECO:0000256" key="1">
    <source>
        <dbReference type="SAM" id="MobiDB-lite"/>
    </source>
</evidence>